<evidence type="ECO:0000313" key="1">
    <source>
        <dbReference type="EMBL" id="QQO84105.1"/>
    </source>
</evidence>
<dbReference type="AlphaFoldDB" id="A0A7T8ECY6"/>
<organism evidence="1">
    <name type="scientific">Shewanella algae</name>
    <dbReference type="NCBI Taxonomy" id="38313"/>
    <lineage>
        <taxon>Bacteria</taxon>
        <taxon>Pseudomonadati</taxon>
        <taxon>Pseudomonadota</taxon>
        <taxon>Gammaproteobacteria</taxon>
        <taxon>Alteromonadales</taxon>
        <taxon>Shewanellaceae</taxon>
        <taxon>Shewanella</taxon>
    </lineage>
</organism>
<evidence type="ECO:0008006" key="2">
    <source>
        <dbReference type="Google" id="ProtNLM"/>
    </source>
</evidence>
<protein>
    <recommendedName>
        <fullName evidence="2">DUF4258 domain-containing protein</fullName>
    </recommendedName>
</protein>
<name>A0A7T8ECY6_9GAMM</name>
<dbReference type="RefSeq" id="WP_144361154.1">
    <property type="nucleotide sequence ID" value="NZ_CP032664.1"/>
</dbReference>
<gene>
    <name evidence="1" type="ORF">D7032_13130</name>
</gene>
<dbReference type="EMBL" id="CP032664">
    <property type="protein sequence ID" value="QQO84105.1"/>
    <property type="molecule type" value="Genomic_DNA"/>
</dbReference>
<proteinExistence type="predicted"/>
<accession>A0A7T8ECY6</accession>
<reference evidence="1" key="1">
    <citation type="submission" date="2018-09" db="EMBL/GenBank/DDBJ databases">
        <title>Genome sequencing and analysis.</title>
        <authorList>
            <person name="Huang Y.-T."/>
        </authorList>
    </citation>
    <scope>NUCLEOTIDE SEQUENCE</scope>
    <source>
        <strain evidence="1">HIDE</strain>
    </source>
</reference>
<sequence>MPLLLHTRYGEINVSRHAVDRWRQRTGRNLPQLVEAVATASRPTKQQLRRIHKQDGWRPKRILECECAYFIIQNRNIVTVYDKKKRSQYDDR</sequence>